<gene>
    <name evidence="2" type="ORF">PR048_010747</name>
</gene>
<protein>
    <recommendedName>
        <fullName evidence="1">DUF4371 domain-containing protein</fullName>
    </recommendedName>
</protein>
<keyword evidence="3" id="KW-1185">Reference proteome</keyword>
<evidence type="ECO:0000313" key="3">
    <source>
        <dbReference type="Proteomes" id="UP001159363"/>
    </source>
</evidence>
<sequence>MHEESTEKCILLQQTPVVNQLNKTLSEQQQQQNHVALRAIFTTAKYLAHQGVAFRSHDDISGNFDQLFNLRTNDIHELQHFLKNKKNFASWEIQNDVINYMAHSILRGLSEIRYNKEFNIIVDETRDESCKEQMSIFIRTNKHFWVYMKHPISQERDCLLLLKMMFVVLISQFKISEDNVMMAGATCVALSKEFRKDCMQWVQEIDNIVKGSPKTKKFADLAADLDVKETHDPKPLCPTRWTVRVKSITNVINSYPVIPQFLQSLAERCCNTVLQKKTMTVAGASYSINVVLECVRGKRNGDGFNHLWSAMDSKVVEYELILPTLPRSKKTSAVELQITLLHPQKSCTGKCASKHLTLLLERIQRRSEQTGYKEYAYLEDALATKPVEWNSKAIETLQEKYFDLQQLVHQIQMLNKLSPHCTKTMEYVQRLRDMHLETRSIFSGVGKISLLSSGHTYHICNSLTFFLHASNPEKLPANDNDTEETEFIVYGKLNDNLNINKPISEFINVNEYRVRVFGKNN</sequence>
<dbReference type="Proteomes" id="UP001159363">
    <property type="component" value="Chromosome 3"/>
</dbReference>
<accession>A0ABQ9I413</accession>
<dbReference type="EMBL" id="JARBHB010000003">
    <property type="protein sequence ID" value="KAJ8891232.1"/>
    <property type="molecule type" value="Genomic_DNA"/>
</dbReference>
<feature type="domain" description="DUF4371" evidence="1">
    <location>
        <begin position="3"/>
        <end position="147"/>
    </location>
</feature>
<proteinExistence type="predicted"/>
<dbReference type="Pfam" id="PF14291">
    <property type="entry name" value="DUF4371"/>
    <property type="match status" value="1"/>
</dbReference>
<evidence type="ECO:0000313" key="2">
    <source>
        <dbReference type="EMBL" id="KAJ8891232.1"/>
    </source>
</evidence>
<organism evidence="2 3">
    <name type="scientific">Dryococelus australis</name>
    <dbReference type="NCBI Taxonomy" id="614101"/>
    <lineage>
        <taxon>Eukaryota</taxon>
        <taxon>Metazoa</taxon>
        <taxon>Ecdysozoa</taxon>
        <taxon>Arthropoda</taxon>
        <taxon>Hexapoda</taxon>
        <taxon>Insecta</taxon>
        <taxon>Pterygota</taxon>
        <taxon>Neoptera</taxon>
        <taxon>Polyneoptera</taxon>
        <taxon>Phasmatodea</taxon>
        <taxon>Verophasmatodea</taxon>
        <taxon>Anareolatae</taxon>
        <taxon>Phasmatidae</taxon>
        <taxon>Eurycanthinae</taxon>
        <taxon>Dryococelus</taxon>
    </lineage>
</organism>
<evidence type="ECO:0000259" key="1">
    <source>
        <dbReference type="Pfam" id="PF14291"/>
    </source>
</evidence>
<dbReference type="PANTHER" id="PTHR45749:SF14">
    <property type="entry name" value="TTF-TYPE DOMAIN-CONTAINING PROTEIN"/>
    <property type="match status" value="1"/>
</dbReference>
<reference evidence="2 3" key="1">
    <citation type="submission" date="2023-02" db="EMBL/GenBank/DDBJ databases">
        <title>LHISI_Scaffold_Assembly.</title>
        <authorList>
            <person name="Stuart O.P."/>
            <person name="Cleave R."/>
            <person name="Magrath M.J.L."/>
            <person name="Mikheyev A.S."/>
        </authorList>
    </citation>
    <scope>NUCLEOTIDE SEQUENCE [LARGE SCALE GENOMIC DNA]</scope>
    <source>
        <strain evidence="2">Daus_M_001</strain>
        <tissue evidence="2">Leg muscle</tissue>
    </source>
</reference>
<comment type="caution">
    <text evidence="2">The sequence shown here is derived from an EMBL/GenBank/DDBJ whole genome shotgun (WGS) entry which is preliminary data.</text>
</comment>
<dbReference type="PANTHER" id="PTHR45749">
    <property type="match status" value="1"/>
</dbReference>
<name>A0ABQ9I413_9NEOP</name>
<dbReference type="InterPro" id="IPR025398">
    <property type="entry name" value="DUF4371"/>
</dbReference>